<feature type="compositionally biased region" description="Basic and acidic residues" evidence="1">
    <location>
        <begin position="207"/>
        <end position="230"/>
    </location>
</feature>
<dbReference type="Proteomes" id="UP000631114">
    <property type="component" value="Unassembled WGS sequence"/>
</dbReference>
<dbReference type="EMBL" id="JADFTS010000002">
    <property type="protein sequence ID" value="KAF9618076.1"/>
    <property type="molecule type" value="Genomic_DNA"/>
</dbReference>
<dbReference type="AlphaFoldDB" id="A0A835IHU9"/>
<keyword evidence="4" id="KW-1185">Reference proteome</keyword>
<feature type="region of interest" description="Disordered" evidence="1">
    <location>
        <begin position="119"/>
        <end position="146"/>
    </location>
</feature>
<evidence type="ECO:0000313" key="4">
    <source>
        <dbReference type="Proteomes" id="UP000631114"/>
    </source>
</evidence>
<name>A0A835IHU9_9MAGN</name>
<feature type="signal peptide" evidence="2">
    <location>
        <begin position="1"/>
        <end position="25"/>
    </location>
</feature>
<feature type="compositionally biased region" description="Basic and acidic residues" evidence="1">
    <location>
        <begin position="119"/>
        <end position="128"/>
    </location>
</feature>
<feature type="chain" id="PRO_5032544383" evidence="2">
    <location>
        <begin position="26"/>
        <end position="267"/>
    </location>
</feature>
<feature type="compositionally biased region" description="Polar residues" evidence="1">
    <location>
        <begin position="159"/>
        <end position="180"/>
    </location>
</feature>
<evidence type="ECO:0000256" key="2">
    <source>
        <dbReference type="SAM" id="SignalP"/>
    </source>
</evidence>
<proteinExistence type="predicted"/>
<feature type="compositionally biased region" description="Polar residues" evidence="1">
    <location>
        <begin position="131"/>
        <end position="144"/>
    </location>
</feature>
<sequence>METQSVTAIFLALCATTLLLGPASRKQNLTSIYVVNATVKGRCLAAIKSVECSFKDTLYWFVDVESALMPSQWYRCLSRVQTRDKIVPVKCTGPQLVSLAPTKDASIGRGFPSAIKTHMESQHDKGEENVAMQNPQGGSSTLNHPTEKRKYDHITHTGQGNTLALNKSSQEGNHNSSMPNTMEDGQVKNPLTRRGPGRPKGGGRIKGCLEKRPGKKKDSSKEMDGKGEKNEAMQIAQGRLLTLNQPMEAILHFIEILFFYAYRCFDI</sequence>
<accession>A0A835IHU9</accession>
<evidence type="ECO:0000256" key="1">
    <source>
        <dbReference type="SAM" id="MobiDB-lite"/>
    </source>
</evidence>
<comment type="caution">
    <text evidence="3">The sequence shown here is derived from an EMBL/GenBank/DDBJ whole genome shotgun (WGS) entry which is preliminary data.</text>
</comment>
<gene>
    <name evidence="3" type="ORF">IFM89_000027</name>
</gene>
<keyword evidence="2" id="KW-0732">Signal</keyword>
<reference evidence="3 4" key="1">
    <citation type="submission" date="2020-10" db="EMBL/GenBank/DDBJ databases">
        <title>The Coptis chinensis genome and diversification of protoberbering-type alkaloids.</title>
        <authorList>
            <person name="Wang B."/>
            <person name="Shu S."/>
            <person name="Song C."/>
            <person name="Liu Y."/>
        </authorList>
    </citation>
    <scope>NUCLEOTIDE SEQUENCE [LARGE SCALE GENOMIC DNA]</scope>
    <source>
        <strain evidence="3">HL-2020</strain>
        <tissue evidence="3">Leaf</tissue>
    </source>
</reference>
<evidence type="ECO:0000313" key="3">
    <source>
        <dbReference type="EMBL" id="KAF9618076.1"/>
    </source>
</evidence>
<organism evidence="3 4">
    <name type="scientific">Coptis chinensis</name>
    <dbReference type="NCBI Taxonomy" id="261450"/>
    <lineage>
        <taxon>Eukaryota</taxon>
        <taxon>Viridiplantae</taxon>
        <taxon>Streptophyta</taxon>
        <taxon>Embryophyta</taxon>
        <taxon>Tracheophyta</taxon>
        <taxon>Spermatophyta</taxon>
        <taxon>Magnoliopsida</taxon>
        <taxon>Ranunculales</taxon>
        <taxon>Ranunculaceae</taxon>
        <taxon>Coptidoideae</taxon>
        <taxon>Coptis</taxon>
    </lineage>
</organism>
<protein>
    <submittedName>
        <fullName evidence="3">Uncharacterized protein</fullName>
    </submittedName>
</protein>
<feature type="region of interest" description="Disordered" evidence="1">
    <location>
        <begin position="159"/>
        <end position="230"/>
    </location>
</feature>